<name>K1RKF5_MAGGI</name>
<organism evidence="2">
    <name type="scientific">Magallana gigas</name>
    <name type="common">Pacific oyster</name>
    <name type="synonym">Crassostrea gigas</name>
    <dbReference type="NCBI Taxonomy" id="29159"/>
    <lineage>
        <taxon>Eukaryota</taxon>
        <taxon>Metazoa</taxon>
        <taxon>Spiralia</taxon>
        <taxon>Lophotrochozoa</taxon>
        <taxon>Mollusca</taxon>
        <taxon>Bivalvia</taxon>
        <taxon>Autobranchia</taxon>
        <taxon>Pteriomorphia</taxon>
        <taxon>Ostreida</taxon>
        <taxon>Ostreoidea</taxon>
        <taxon>Ostreidae</taxon>
        <taxon>Magallana</taxon>
    </lineage>
</organism>
<accession>K1RKF5</accession>
<keyword evidence="1" id="KW-1015">Disulfide bond</keyword>
<protein>
    <submittedName>
        <fullName evidence="2">Uncharacterized protein</fullName>
    </submittedName>
</protein>
<dbReference type="InParanoid" id="K1RKF5"/>
<dbReference type="InterPro" id="IPR013783">
    <property type="entry name" value="Ig-like_fold"/>
</dbReference>
<evidence type="ECO:0000313" key="2">
    <source>
        <dbReference type="EMBL" id="EKC42080.1"/>
    </source>
</evidence>
<dbReference type="InterPro" id="IPR007110">
    <property type="entry name" value="Ig-like_dom"/>
</dbReference>
<dbReference type="PROSITE" id="PS50835">
    <property type="entry name" value="IG_LIKE"/>
    <property type="match status" value="1"/>
</dbReference>
<dbReference type="Pfam" id="PF08205">
    <property type="entry name" value="C2-set_2"/>
    <property type="match status" value="1"/>
</dbReference>
<dbReference type="HOGENOM" id="CLU_730081_0_0_1"/>
<evidence type="ECO:0000256" key="1">
    <source>
        <dbReference type="ARBA" id="ARBA00023157"/>
    </source>
</evidence>
<dbReference type="EMBL" id="JH816850">
    <property type="protein sequence ID" value="EKC42080.1"/>
    <property type="molecule type" value="Genomic_DNA"/>
</dbReference>
<dbReference type="AlphaFoldDB" id="K1RKF5"/>
<sequence length="379" mass="41665">MGTMGRLLLLMVMVTATCITPGSSQSLSVSFKAPRRIAMGHLLALDCRPRVRDNDFGSISAYVFSIQTVNDERARPLLGITLNRNGGQLLTWGNQSLRLRSEVESHLGLANVSFAQIRISEANCVDSAEYTCVMEFDKTTLGTSRKVTVFRNPSGVFPITATSVQREEMTNDNLGIISTALRNAGSSHNSVLRIGSVAIFNCTAKESLPPPTIRWCMRGPSEDTFRNFAFASVQRLEMVNSSIPEESCFFATTSLLPFVITSADNGTQLTCSTDTADCESSPRSNMESIFTIIVSDADESVGEPSNEDDIEVIQTDSQSSAAEYETLKERERYQTLSDVSAGSAPVSYEVLDRQPSYEYTQNYVNSEYRVYSDVGEPRT</sequence>
<reference evidence="2" key="1">
    <citation type="journal article" date="2012" name="Nature">
        <title>The oyster genome reveals stress adaptation and complexity of shell formation.</title>
        <authorList>
            <person name="Zhang G."/>
            <person name="Fang X."/>
            <person name="Guo X."/>
            <person name="Li L."/>
            <person name="Luo R."/>
            <person name="Xu F."/>
            <person name="Yang P."/>
            <person name="Zhang L."/>
            <person name="Wang X."/>
            <person name="Qi H."/>
            <person name="Xiong Z."/>
            <person name="Que H."/>
            <person name="Xie Y."/>
            <person name="Holland P.W."/>
            <person name="Paps J."/>
            <person name="Zhu Y."/>
            <person name="Wu F."/>
            <person name="Chen Y."/>
            <person name="Wang J."/>
            <person name="Peng C."/>
            <person name="Meng J."/>
            <person name="Yang L."/>
            <person name="Liu J."/>
            <person name="Wen B."/>
            <person name="Zhang N."/>
            <person name="Huang Z."/>
            <person name="Zhu Q."/>
            <person name="Feng Y."/>
            <person name="Mount A."/>
            <person name="Hedgecock D."/>
            <person name="Xu Z."/>
            <person name="Liu Y."/>
            <person name="Domazet-Loso T."/>
            <person name="Du Y."/>
            <person name="Sun X."/>
            <person name="Zhang S."/>
            <person name="Liu B."/>
            <person name="Cheng P."/>
            <person name="Jiang X."/>
            <person name="Li J."/>
            <person name="Fan D."/>
            <person name="Wang W."/>
            <person name="Fu W."/>
            <person name="Wang T."/>
            <person name="Wang B."/>
            <person name="Zhang J."/>
            <person name="Peng Z."/>
            <person name="Li Y."/>
            <person name="Li N."/>
            <person name="Wang J."/>
            <person name="Chen M."/>
            <person name="He Y."/>
            <person name="Tan F."/>
            <person name="Song X."/>
            <person name="Zheng Q."/>
            <person name="Huang R."/>
            <person name="Yang H."/>
            <person name="Du X."/>
            <person name="Chen L."/>
            <person name="Yang M."/>
            <person name="Gaffney P.M."/>
            <person name="Wang S."/>
            <person name="Luo L."/>
            <person name="She Z."/>
            <person name="Ming Y."/>
            <person name="Huang W."/>
            <person name="Zhang S."/>
            <person name="Huang B."/>
            <person name="Zhang Y."/>
            <person name="Qu T."/>
            <person name="Ni P."/>
            <person name="Miao G."/>
            <person name="Wang J."/>
            <person name="Wang Q."/>
            <person name="Steinberg C.E."/>
            <person name="Wang H."/>
            <person name="Li N."/>
            <person name="Qian L."/>
            <person name="Zhang G."/>
            <person name="Li Y."/>
            <person name="Yang H."/>
            <person name="Liu X."/>
            <person name="Wang J."/>
            <person name="Yin Y."/>
            <person name="Wang J."/>
        </authorList>
    </citation>
    <scope>NUCLEOTIDE SEQUENCE [LARGE SCALE GENOMIC DNA]</scope>
    <source>
        <strain evidence="2">05x7-T-G4-1.051#20</strain>
    </source>
</reference>
<proteinExistence type="predicted"/>
<gene>
    <name evidence="2" type="ORF">CGI_10025245</name>
</gene>
<dbReference type="InterPro" id="IPR013162">
    <property type="entry name" value="CD80_C2-set"/>
</dbReference>
<dbReference type="Gene3D" id="2.60.40.10">
    <property type="entry name" value="Immunoglobulins"/>
    <property type="match status" value="1"/>
</dbReference>